<evidence type="ECO:0000313" key="2">
    <source>
        <dbReference type="EMBL" id="OHA54658.1"/>
    </source>
</evidence>
<dbReference type="Proteomes" id="UP000178936">
    <property type="component" value="Unassembled WGS sequence"/>
</dbReference>
<protein>
    <submittedName>
        <fullName evidence="2">Uncharacterized protein</fullName>
    </submittedName>
</protein>
<keyword evidence="1" id="KW-1133">Transmembrane helix</keyword>
<keyword evidence="1" id="KW-0812">Transmembrane</keyword>
<reference evidence="2 3" key="1">
    <citation type="journal article" date="2016" name="Nat. Commun.">
        <title>Thousands of microbial genomes shed light on interconnected biogeochemical processes in an aquifer system.</title>
        <authorList>
            <person name="Anantharaman K."/>
            <person name="Brown C.T."/>
            <person name="Hug L.A."/>
            <person name="Sharon I."/>
            <person name="Castelle C.J."/>
            <person name="Probst A.J."/>
            <person name="Thomas B.C."/>
            <person name="Singh A."/>
            <person name="Wilkins M.J."/>
            <person name="Karaoz U."/>
            <person name="Brodie E.L."/>
            <person name="Williams K.H."/>
            <person name="Hubbard S.S."/>
            <person name="Banfield J.F."/>
        </authorList>
    </citation>
    <scope>NUCLEOTIDE SEQUENCE [LARGE SCALE GENOMIC DNA]</scope>
</reference>
<dbReference type="AlphaFoldDB" id="A0A1G2Q254"/>
<evidence type="ECO:0000256" key="1">
    <source>
        <dbReference type="SAM" id="Phobius"/>
    </source>
</evidence>
<evidence type="ECO:0000313" key="3">
    <source>
        <dbReference type="Proteomes" id="UP000178936"/>
    </source>
</evidence>
<dbReference type="EMBL" id="MHTB01000042">
    <property type="protein sequence ID" value="OHA54658.1"/>
    <property type="molecule type" value="Genomic_DNA"/>
</dbReference>
<name>A0A1G2Q254_9BACT</name>
<sequence length="65" mass="7405">MLYYKGLLNRNNLLNKQVTSKEGIMKQKKGEISRFLGWCVVGASIGILFLLIGIKPYVKIKKADY</sequence>
<proteinExistence type="predicted"/>
<organism evidence="2 3">
    <name type="scientific">Candidatus Veblenbacteria bacterium RIFOXYA2_FULL_43_9</name>
    <dbReference type="NCBI Taxonomy" id="1802425"/>
    <lineage>
        <taxon>Bacteria</taxon>
        <taxon>Candidatus Vebleniibacteriota</taxon>
    </lineage>
</organism>
<comment type="caution">
    <text evidence="2">The sequence shown here is derived from an EMBL/GenBank/DDBJ whole genome shotgun (WGS) entry which is preliminary data.</text>
</comment>
<feature type="transmembrane region" description="Helical" evidence="1">
    <location>
        <begin position="35"/>
        <end position="54"/>
    </location>
</feature>
<keyword evidence="1" id="KW-0472">Membrane</keyword>
<accession>A0A1G2Q254</accession>
<gene>
    <name evidence="2" type="ORF">A2226_01930</name>
</gene>